<dbReference type="AlphaFoldDB" id="B1ZYD7"/>
<dbReference type="InterPro" id="IPR047135">
    <property type="entry name" value="YsiQ"/>
</dbReference>
<feature type="transmembrane region" description="Helical" evidence="7">
    <location>
        <begin position="50"/>
        <end position="74"/>
    </location>
</feature>
<comment type="subcellular location">
    <subcellularLocation>
        <location evidence="1">Cell membrane</location>
        <topology evidence="1">Multi-pass membrane protein</topology>
    </subcellularLocation>
</comment>
<proteinExistence type="predicted"/>
<dbReference type="PIRSF" id="PIRSF006603">
    <property type="entry name" value="DinF"/>
    <property type="match status" value="1"/>
</dbReference>
<keyword evidence="6 7" id="KW-0472">Membrane</keyword>
<dbReference type="PANTHER" id="PTHR42925">
    <property type="entry name" value="MULTIDRUG AND TOXIN EFFLUX PROTEIN MATE FAMILY"/>
    <property type="match status" value="1"/>
</dbReference>
<keyword evidence="9" id="KW-1185">Reference proteome</keyword>
<evidence type="ECO:0000256" key="1">
    <source>
        <dbReference type="ARBA" id="ARBA00004651"/>
    </source>
</evidence>
<dbReference type="eggNOG" id="COG0534">
    <property type="taxonomic scope" value="Bacteria"/>
</dbReference>
<dbReference type="NCBIfam" id="TIGR00797">
    <property type="entry name" value="matE"/>
    <property type="match status" value="1"/>
</dbReference>
<dbReference type="PANTHER" id="PTHR42925:SF1">
    <property type="entry name" value="VIRULENCE FACTOR MVIN"/>
    <property type="match status" value="1"/>
</dbReference>
<evidence type="ECO:0000256" key="6">
    <source>
        <dbReference type="ARBA" id="ARBA00023136"/>
    </source>
</evidence>
<reference evidence="8 9" key="1">
    <citation type="journal article" date="2011" name="J. Bacteriol.">
        <title>Genome sequence of the verrucomicrobium Opitutus terrae PB90-1, an abundant inhabitant of rice paddy soil ecosystems.</title>
        <authorList>
            <person name="van Passel M.W."/>
            <person name="Kant R."/>
            <person name="Palva A."/>
            <person name="Copeland A."/>
            <person name="Lucas S."/>
            <person name="Lapidus A."/>
            <person name="Glavina del Rio T."/>
            <person name="Pitluck S."/>
            <person name="Goltsman E."/>
            <person name="Clum A."/>
            <person name="Sun H."/>
            <person name="Schmutz J."/>
            <person name="Larimer F.W."/>
            <person name="Land M.L."/>
            <person name="Hauser L."/>
            <person name="Kyrpides N."/>
            <person name="Mikhailova N."/>
            <person name="Richardson P.P."/>
            <person name="Janssen P.H."/>
            <person name="de Vos W.M."/>
            <person name="Smidt H."/>
        </authorList>
    </citation>
    <scope>NUCLEOTIDE SEQUENCE [LARGE SCALE GENOMIC DNA]</scope>
    <source>
        <strain evidence="9">DSM 11246 / JCM 15787 / PB90-1</strain>
    </source>
</reference>
<feature type="transmembrane region" description="Helical" evidence="7">
    <location>
        <begin position="350"/>
        <end position="374"/>
    </location>
</feature>
<keyword evidence="2" id="KW-0813">Transport</keyword>
<feature type="transmembrane region" description="Helical" evidence="7">
    <location>
        <begin position="321"/>
        <end position="344"/>
    </location>
</feature>
<evidence type="ECO:0000256" key="2">
    <source>
        <dbReference type="ARBA" id="ARBA00022448"/>
    </source>
</evidence>
<feature type="transmembrane region" description="Helical" evidence="7">
    <location>
        <begin position="237"/>
        <end position="263"/>
    </location>
</feature>
<evidence type="ECO:0000313" key="9">
    <source>
        <dbReference type="Proteomes" id="UP000007013"/>
    </source>
</evidence>
<dbReference type="GO" id="GO:0005886">
    <property type="term" value="C:plasma membrane"/>
    <property type="evidence" value="ECO:0007669"/>
    <property type="project" value="UniProtKB-SubCell"/>
</dbReference>
<keyword evidence="4 7" id="KW-0812">Transmembrane</keyword>
<dbReference type="EMBL" id="CP001032">
    <property type="protein sequence ID" value="ACB77035.1"/>
    <property type="molecule type" value="Genomic_DNA"/>
</dbReference>
<dbReference type="InterPro" id="IPR048279">
    <property type="entry name" value="MdtK-like"/>
</dbReference>
<dbReference type="OrthoDB" id="9806302at2"/>
<dbReference type="STRING" id="452637.Oter_3760"/>
<feature type="transmembrane region" description="Helical" evidence="7">
    <location>
        <begin position="386"/>
        <end position="406"/>
    </location>
</feature>
<feature type="transmembrane region" description="Helical" evidence="7">
    <location>
        <begin position="12"/>
        <end position="30"/>
    </location>
</feature>
<dbReference type="Pfam" id="PF01554">
    <property type="entry name" value="MatE"/>
    <property type="match status" value="2"/>
</dbReference>
<dbReference type="Proteomes" id="UP000007013">
    <property type="component" value="Chromosome"/>
</dbReference>
<gene>
    <name evidence="8" type="ordered locus">Oter_3760</name>
</gene>
<accession>B1ZYD7</accession>
<dbReference type="RefSeq" id="WP_012376564.1">
    <property type="nucleotide sequence ID" value="NC_010571.1"/>
</dbReference>
<evidence type="ECO:0000256" key="5">
    <source>
        <dbReference type="ARBA" id="ARBA00022989"/>
    </source>
</evidence>
<keyword evidence="3" id="KW-1003">Cell membrane</keyword>
<evidence type="ECO:0000256" key="4">
    <source>
        <dbReference type="ARBA" id="ARBA00022692"/>
    </source>
</evidence>
<feature type="transmembrane region" description="Helical" evidence="7">
    <location>
        <begin position="163"/>
        <end position="187"/>
    </location>
</feature>
<protein>
    <submittedName>
        <fullName evidence="8">MATE efflux family protein</fullName>
    </submittedName>
</protein>
<evidence type="ECO:0000313" key="8">
    <source>
        <dbReference type="EMBL" id="ACB77035.1"/>
    </source>
</evidence>
<feature type="transmembrane region" description="Helical" evidence="7">
    <location>
        <begin position="94"/>
        <end position="113"/>
    </location>
</feature>
<dbReference type="GO" id="GO:0042910">
    <property type="term" value="F:xenobiotic transmembrane transporter activity"/>
    <property type="evidence" value="ECO:0007669"/>
    <property type="project" value="InterPro"/>
</dbReference>
<feature type="transmembrane region" description="Helical" evidence="7">
    <location>
        <begin position="412"/>
        <end position="431"/>
    </location>
</feature>
<keyword evidence="5 7" id="KW-1133">Transmembrane helix</keyword>
<evidence type="ECO:0000256" key="7">
    <source>
        <dbReference type="SAM" id="Phobius"/>
    </source>
</evidence>
<feature type="transmembrane region" description="Helical" evidence="7">
    <location>
        <begin position="283"/>
        <end position="300"/>
    </location>
</feature>
<dbReference type="CDD" id="cd13134">
    <property type="entry name" value="MATE_like_8"/>
    <property type="match status" value="1"/>
</dbReference>
<dbReference type="InterPro" id="IPR002528">
    <property type="entry name" value="MATE_fam"/>
</dbReference>
<dbReference type="HOGENOM" id="CLU_012893_5_3_0"/>
<dbReference type="GO" id="GO:0015297">
    <property type="term" value="F:antiporter activity"/>
    <property type="evidence" value="ECO:0007669"/>
    <property type="project" value="InterPro"/>
</dbReference>
<evidence type="ECO:0000256" key="3">
    <source>
        <dbReference type="ARBA" id="ARBA00022475"/>
    </source>
</evidence>
<feature type="transmembrane region" description="Helical" evidence="7">
    <location>
        <begin position="193"/>
        <end position="216"/>
    </location>
</feature>
<sequence>MSSAAPRAQPKNLLSIAWPIFIEQALRILVGTVDVFMVSHISDGAVAALGVAHQIVILFLIVFNFIAIGASVVITHHLGARDRAGADHIATTAISVNTWMGVAVSLCVFAFAAPMLRLMQLPGDLMPFAVPFLTLMGGTLFMESMNMSISAVLRAHHHTRDAMLVTLGQNIINFLAVCTALFGWFGFPKMGVLGVALASVFSRCCACIALWILLDYRTKLRLRARNFLEISRQRVRRILHIGLPAAGEHLSYWLALMVVTSFIARLGGEALAIQSYTLQVQRLVMVFSVALGLGTEILIGHMVGAGDFERAYHELLKSLRLGFTIAIGAAIVVALAAPAIVHVFTPTADIIAGAALLLRLSVLIEPGRVFNIVVINSLRATGDARFPVQIGAVCMWFIWVPLAWLLGLKLGFGLVGFWISMAVDEWLRGIIMYRRWKLRQWLPFAKRSRAQALSESVGANAAAA</sequence>
<organism evidence="8 9">
    <name type="scientific">Opitutus terrae (strain DSM 11246 / JCM 15787 / PB90-1)</name>
    <dbReference type="NCBI Taxonomy" id="452637"/>
    <lineage>
        <taxon>Bacteria</taxon>
        <taxon>Pseudomonadati</taxon>
        <taxon>Verrucomicrobiota</taxon>
        <taxon>Opitutia</taxon>
        <taxon>Opitutales</taxon>
        <taxon>Opitutaceae</taxon>
        <taxon>Opitutus</taxon>
    </lineage>
</organism>
<name>B1ZYD7_OPITP</name>
<dbReference type="KEGG" id="ote:Oter_3760"/>
<feature type="transmembrane region" description="Helical" evidence="7">
    <location>
        <begin position="125"/>
        <end position="142"/>
    </location>
</feature>